<dbReference type="EMBL" id="GECZ01013223">
    <property type="protein sequence ID" value="JAS56546.1"/>
    <property type="molecule type" value="Transcribed_RNA"/>
</dbReference>
<protein>
    <submittedName>
        <fullName evidence="1">Uncharacterized protein</fullName>
    </submittedName>
</protein>
<dbReference type="AlphaFoldDB" id="A0A1B6G280"/>
<feature type="non-terminal residue" evidence="1">
    <location>
        <position position="1"/>
    </location>
</feature>
<organism evidence="1">
    <name type="scientific">Cuerna arida</name>
    <dbReference type="NCBI Taxonomy" id="1464854"/>
    <lineage>
        <taxon>Eukaryota</taxon>
        <taxon>Metazoa</taxon>
        <taxon>Ecdysozoa</taxon>
        <taxon>Arthropoda</taxon>
        <taxon>Hexapoda</taxon>
        <taxon>Insecta</taxon>
        <taxon>Pterygota</taxon>
        <taxon>Neoptera</taxon>
        <taxon>Paraneoptera</taxon>
        <taxon>Hemiptera</taxon>
        <taxon>Auchenorrhyncha</taxon>
        <taxon>Membracoidea</taxon>
        <taxon>Cicadellidae</taxon>
        <taxon>Cicadellinae</taxon>
        <taxon>Proconiini</taxon>
        <taxon>Cuerna</taxon>
    </lineage>
</organism>
<accession>A0A1B6G280</accession>
<name>A0A1B6G280_9HEMI</name>
<sequence length="119" mass="13762">VKFFTFFHATEVTTMANEDLHGEWKQVDQGNACEFPPLEMIPYEQWDPETERMGEAIAKRVLGDGYKGMEAHLNDEVILPQEEIDAIVKGYKDDKHKKEIENSKKTPFYKLLPGAQEFL</sequence>
<feature type="non-terminal residue" evidence="1">
    <location>
        <position position="119"/>
    </location>
</feature>
<reference evidence="1" key="1">
    <citation type="submission" date="2015-11" db="EMBL/GenBank/DDBJ databases">
        <title>De novo transcriptome assembly of four potential Pierce s Disease insect vectors from Arizona vineyards.</title>
        <authorList>
            <person name="Tassone E.E."/>
        </authorList>
    </citation>
    <scope>NUCLEOTIDE SEQUENCE</scope>
</reference>
<proteinExistence type="predicted"/>
<evidence type="ECO:0000313" key="1">
    <source>
        <dbReference type="EMBL" id="JAS56546.1"/>
    </source>
</evidence>
<gene>
    <name evidence="1" type="ORF">g.50465</name>
</gene>